<feature type="binding site" evidence="3">
    <location>
        <position position="378"/>
    </location>
    <ligand>
        <name>ATP</name>
        <dbReference type="ChEBI" id="CHEBI:30616"/>
    </ligand>
</feature>
<evidence type="ECO:0000256" key="4">
    <source>
        <dbReference type="SAM" id="MobiDB-lite"/>
    </source>
</evidence>
<dbReference type="InterPro" id="IPR017441">
    <property type="entry name" value="Protein_kinase_ATP_BS"/>
</dbReference>
<dbReference type="InterPro" id="IPR011009">
    <property type="entry name" value="Kinase-like_dom_sf"/>
</dbReference>
<dbReference type="GO" id="GO:0044773">
    <property type="term" value="P:mitotic DNA damage checkpoint signaling"/>
    <property type="evidence" value="ECO:0007669"/>
    <property type="project" value="TreeGrafter"/>
</dbReference>
<dbReference type="GO" id="GO:0005634">
    <property type="term" value="C:nucleus"/>
    <property type="evidence" value="ECO:0007669"/>
    <property type="project" value="TreeGrafter"/>
</dbReference>
<feature type="domain" description="Protein kinase" evidence="5">
    <location>
        <begin position="347"/>
        <end position="653"/>
    </location>
</feature>
<dbReference type="SUPFAM" id="SSF56112">
    <property type="entry name" value="Protein kinase-like (PK-like)"/>
    <property type="match status" value="1"/>
</dbReference>
<feature type="region of interest" description="Disordered" evidence="4">
    <location>
        <begin position="114"/>
        <end position="184"/>
    </location>
</feature>
<dbReference type="PANTHER" id="PTHR44167:SF24">
    <property type="entry name" value="SERINE_THREONINE-PROTEIN KINASE CHK2"/>
    <property type="match status" value="1"/>
</dbReference>
<feature type="compositionally biased region" description="Low complexity" evidence="4">
    <location>
        <begin position="300"/>
        <end position="310"/>
    </location>
</feature>
<dbReference type="Pfam" id="PF00069">
    <property type="entry name" value="Pkinase"/>
    <property type="match status" value="1"/>
</dbReference>
<gene>
    <name evidence="6" type="ORF">Z519_01655</name>
</gene>
<dbReference type="HOGENOM" id="CLU_015975_0_0_1"/>
<proteinExistence type="predicted"/>
<feature type="region of interest" description="Disordered" evidence="4">
    <location>
        <begin position="1"/>
        <end position="97"/>
    </location>
</feature>
<dbReference type="VEuPathDB" id="FungiDB:Z519_01655"/>
<dbReference type="GO" id="GO:0004674">
    <property type="term" value="F:protein serine/threonine kinase activity"/>
    <property type="evidence" value="ECO:0007669"/>
    <property type="project" value="TreeGrafter"/>
</dbReference>
<feature type="compositionally biased region" description="Basic and acidic residues" evidence="4">
    <location>
        <begin position="124"/>
        <end position="136"/>
    </location>
</feature>
<dbReference type="PROSITE" id="PS50011">
    <property type="entry name" value="PROTEIN_KINASE_DOM"/>
    <property type="match status" value="1"/>
</dbReference>
<feature type="region of interest" description="Disordered" evidence="4">
    <location>
        <begin position="514"/>
        <end position="540"/>
    </location>
</feature>
<name>A0A0D2F7L4_CLAB1</name>
<protein>
    <recommendedName>
        <fullName evidence="5">Protein kinase domain-containing protein</fullName>
    </recommendedName>
</protein>
<dbReference type="EMBL" id="KN846981">
    <property type="protein sequence ID" value="KIW98071.1"/>
    <property type="molecule type" value="Genomic_DNA"/>
</dbReference>
<feature type="compositionally biased region" description="Basic and acidic residues" evidence="4">
    <location>
        <begin position="151"/>
        <end position="160"/>
    </location>
</feature>
<dbReference type="Gene3D" id="3.30.200.20">
    <property type="entry name" value="Phosphorylase Kinase, domain 1"/>
    <property type="match status" value="1"/>
</dbReference>
<sequence>MAQADTGHLLESLRLSSSSHENDINDNDPSSTDDISGEMSRSSDRPPVPRRPPFRSSGTSQDTIRPTATPPVDIPATSDSTAVIGDPSSPGSYIDQYMRRRNPSVSFSNEIKLDSGHCQSMQEPLEKPSKTRERGRSLFQAMADAQKSSRAHSESERSHYDPVTGRHLPRYSQSPPREQARVGEGRFPLLQTTVDALARESQPDLRHTMSMLSDSALSSDEQAIAAPDEDNYLLSPATASPFASQAFSYEEPKPFRRTASQRWREGDTSASPQDFFARAGSLRNKSMRDIAGRASRRDTSGSATRSPRSAASSYLRAFSMSSGTNGEGTDTGLLACDSEGQTIGDDYVLGKQIGYGGFSTIRQVTQLQDSKHRILAVKIVRRQIEGKSETENEQAQAEFEHEVELWRFLNHPNILPLEAVYKLDEATFCFIPLNTGGTLFDLVRANRQGVPQALSKSYSYQLASALRYLHLDARVVHRDVKLENCLIELSSDGGPGLLRLCDFGMAEWLSNDSMSGPPSPEFNDADRPPRKPIGPADTSTSAFAGGSLEYAAPEILRIAERLKANVPVERAIVSPAVDIWAYGVCVYSMVVGSRPFQNSFQPRVVMAILGGDWNRALLSDKGGTDAHELVSGCLEMDEALRWDITRVVDCAWLEELAAQEENQQGMNGWRL</sequence>
<reference evidence="6" key="1">
    <citation type="submission" date="2015-01" db="EMBL/GenBank/DDBJ databases">
        <title>The Genome Sequence of Cladophialophora bantiana CBS 173.52.</title>
        <authorList>
            <consortium name="The Broad Institute Genomics Platform"/>
            <person name="Cuomo C."/>
            <person name="de Hoog S."/>
            <person name="Gorbushina A."/>
            <person name="Stielow B."/>
            <person name="Teixiera M."/>
            <person name="Abouelleil A."/>
            <person name="Chapman S.B."/>
            <person name="Priest M."/>
            <person name="Young S.K."/>
            <person name="Wortman J."/>
            <person name="Nusbaum C."/>
            <person name="Birren B."/>
        </authorList>
    </citation>
    <scope>NUCLEOTIDE SEQUENCE [LARGE SCALE GENOMIC DNA]</scope>
    <source>
        <strain evidence="6">CBS 173.52</strain>
    </source>
</reference>
<keyword evidence="1 3" id="KW-0547">Nucleotide-binding</keyword>
<keyword evidence="2 3" id="KW-0067">ATP-binding</keyword>
<feature type="compositionally biased region" description="Basic and acidic residues" evidence="4">
    <location>
        <begin position="286"/>
        <end position="299"/>
    </location>
</feature>
<accession>A0A0D2F7L4</accession>
<dbReference type="AlphaFoldDB" id="A0A0D2F7L4"/>
<dbReference type="GO" id="GO:0005524">
    <property type="term" value="F:ATP binding"/>
    <property type="evidence" value="ECO:0007669"/>
    <property type="project" value="UniProtKB-UniRule"/>
</dbReference>
<keyword evidence="7" id="KW-1185">Reference proteome</keyword>
<organism evidence="6 7">
    <name type="scientific">Cladophialophora bantiana (strain ATCC 10958 / CBS 173.52 / CDC B-1940 / NIH 8579)</name>
    <name type="common">Xylohypha bantiana</name>
    <dbReference type="NCBI Taxonomy" id="1442370"/>
    <lineage>
        <taxon>Eukaryota</taxon>
        <taxon>Fungi</taxon>
        <taxon>Dikarya</taxon>
        <taxon>Ascomycota</taxon>
        <taxon>Pezizomycotina</taxon>
        <taxon>Eurotiomycetes</taxon>
        <taxon>Chaetothyriomycetidae</taxon>
        <taxon>Chaetothyriales</taxon>
        <taxon>Herpotrichiellaceae</taxon>
        <taxon>Cladophialophora</taxon>
    </lineage>
</organism>
<dbReference type="PANTHER" id="PTHR44167">
    <property type="entry name" value="OVARIAN-SPECIFIC SERINE/THREONINE-PROTEIN KINASE LOK-RELATED"/>
    <property type="match status" value="1"/>
</dbReference>
<evidence type="ECO:0000313" key="7">
    <source>
        <dbReference type="Proteomes" id="UP000053789"/>
    </source>
</evidence>
<dbReference type="GeneID" id="27694583"/>
<feature type="region of interest" description="Disordered" evidence="4">
    <location>
        <begin position="253"/>
        <end position="310"/>
    </location>
</feature>
<dbReference type="OrthoDB" id="4062651at2759"/>
<evidence type="ECO:0000259" key="5">
    <source>
        <dbReference type="PROSITE" id="PS50011"/>
    </source>
</evidence>
<dbReference type="InterPro" id="IPR000719">
    <property type="entry name" value="Prot_kinase_dom"/>
</dbReference>
<dbReference type="Gene3D" id="1.10.510.10">
    <property type="entry name" value="Transferase(Phosphotransferase) domain 1"/>
    <property type="match status" value="1"/>
</dbReference>
<dbReference type="PROSITE" id="PS00107">
    <property type="entry name" value="PROTEIN_KINASE_ATP"/>
    <property type="match status" value="1"/>
</dbReference>
<dbReference type="Proteomes" id="UP000053789">
    <property type="component" value="Unassembled WGS sequence"/>
</dbReference>
<evidence type="ECO:0000313" key="6">
    <source>
        <dbReference type="EMBL" id="KIW98071.1"/>
    </source>
</evidence>
<dbReference type="InterPro" id="IPR008271">
    <property type="entry name" value="Ser/Thr_kinase_AS"/>
</dbReference>
<feature type="compositionally biased region" description="Low complexity" evidence="4">
    <location>
        <begin position="9"/>
        <end position="19"/>
    </location>
</feature>
<evidence type="ECO:0000256" key="1">
    <source>
        <dbReference type="ARBA" id="ARBA00022741"/>
    </source>
</evidence>
<dbReference type="RefSeq" id="XP_016624740.1">
    <property type="nucleotide sequence ID" value="XM_016759412.1"/>
</dbReference>
<evidence type="ECO:0000256" key="2">
    <source>
        <dbReference type="ARBA" id="ARBA00022840"/>
    </source>
</evidence>
<evidence type="ECO:0000256" key="3">
    <source>
        <dbReference type="PROSITE-ProRule" id="PRU10141"/>
    </source>
</evidence>
<dbReference type="PROSITE" id="PS00108">
    <property type="entry name" value="PROTEIN_KINASE_ST"/>
    <property type="match status" value="1"/>
</dbReference>
<dbReference type="SMART" id="SM00220">
    <property type="entry name" value="S_TKc"/>
    <property type="match status" value="1"/>
</dbReference>